<dbReference type="EC" id="4.2.1.136" evidence="19"/>
<comment type="caution">
    <text evidence="18">Lacks conserved residue(s) required for the propagation of feature annotation.</text>
</comment>
<evidence type="ECO:0000256" key="8">
    <source>
        <dbReference type="ARBA" id="ARBA00022857"/>
    </source>
</evidence>
<keyword evidence="9 18" id="KW-0630">Potassium</keyword>
<comment type="similarity">
    <text evidence="18">Belongs to the NnrE/AIBP family.</text>
</comment>
<keyword evidence="13" id="KW-0511">Multifunctional enzyme</keyword>
<evidence type="ECO:0000256" key="7">
    <source>
        <dbReference type="ARBA" id="ARBA00022840"/>
    </source>
</evidence>
<feature type="binding site" evidence="17">
    <location>
        <position position="473"/>
    </location>
    <ligand>
        <name>(6S)-NADPHX</name>
        <dbReference type="ChEBI" id="CHEBI:64076"/>
    </ligand>
</feature>
<dbReference type="PIRSF" id="PIRSF017184">
    <property type="entry name" value="Nnr"/>
    <property type="match status" value="1"/>
</dbReference>
<evidence type="ECO:0000256" key="16">
    <source>
        <dbReference type="ARBA" id="ARBA00049209"/>
    </source>
</evidence>
<feature type="binding site" evidence="17">
    <location>
        <begin position="428"/>
        <end position="432"/>
    </location>
    <ligand>
        <name>AMP</name>
        <dbReference type="ChEBI" id="CHEBI:456215"/>
    </ligand>
</feature>
<evidence type="ECO:0000256" key="18">
    <source>
        <dbReference type="HAMAP-Rule" id="MF_01966"/>
    </source>
</evidence>
<dbReference type="GO" id="GO:0052855">
    <property type="term" value="F:ADP-dependent NAD(P)H-hydrate dehydratase activity"/>
    <property type="evidence" value="ECO:0007669"/>
    <property type="project" value="UniProtKB-UniRule"/>
</dbReference>
<comment type="function">
    <text evidence="18">Catalyzes the epimerization of the S- and R-forms of NAD(P)HX, a damaged form of NAD(P)H that is a result of enzymatic or heat-dependent hydration. This is a prerequisite for the S-specific NAD(P)H-hydrate dehydratase to allow the repair of both epimers of NAD(P)HX.</text>
</comment>
<reference evidence="23 24" key="1">
    <citation type="journal article" date="2014" name="Genome Announc.">
        <title>Draft Genome Sequence of Kocuria palustris PEL.</title>
        <authorList>
            <person name="Sharma G."/>
            <person name="Khatri I."/>
            <person name="Subramanian S."/>
        </authorList>
    </citation>
    <scope>NUCLEOTIDE SEQUENCE [LARGE SCALE GENOMIC DNA]</scope>
    <source>
        <strain evidence="23 24">PEL</strain>
    </source>
</reference>
<comment type="caution">
    <text evidence="23">The sequence shown here is derived from an EMBL/GenBank/DDBJ whole genome shotgun (WGS) entry which is preliminary data.</text>
</comment>
<evidence type="ECO:0000256" key="17">
    <source>
        <dbReference type="HAMAP-Rule" id="MF_01965"/>
    </source>
</evidence>
<comment type="subunit">
    <text evidence="17">Homotetramer.</text>
</comment>
<comment type="similarity">
    <text evidence="17">Belongs to the NnrD/CARKD family.</text>
</comment>
<evidence type="ECO:0000256" key="19">
    <source>
        <dbReference type="PIRNR" id="PIRNR017184"/>
    </source>
</evidence>
<evidence type="ECO:0000256" key="12">
    <source>
        <dbReference type="ARBA" id="ARBA00023239"/>
    </source>
</evidence>
<dbReference type="Gene3D" id="3.40.1190.20">
    <property type="match status" value="1"/>
</dbReference>
<comment type="catalytic activity">
    <reaction evidence="1 18 19">
        <text>(6R)-NADHX = (6S)-NADHX</text>
        <dbReference type="Rhea" id="RHEA:32215"/>
        <dbReference type="ChEBI" id="CHEBI:64074"/>
        <dbReference type="ChEBI" id="CHEBI:64075"/>
        <dbReference type="EC" id="5.1.99.6"/>
    </reaction>
</comment>
<feature type="binding site" evidence="18">
    <location>
        <position position="171"/>
    </location>
    <ligand>
        <name>(6S)-NADPHX</name>
        <dbReference type="ChEBI" id="CHEBI:64076"/>
    </ligand>
</feature>
<feature type="binding site" evidence="17">
    <location>
        <position position="270"/>
    </location>
    <ligand>
        <name>(6S)-NADPHX</name>
        <dbReference type="ChEBI" id="CHEBI:64076"/>
    </ligand>
</feature>
<dbReference type="InterPro" id="IPR036652">
    <property type="entry name" value="YjeF_N_dom_sf"/>
</dbReference>
<evidence type="ECO:0000256" key="4">
    <source>
        <dbReference type="ARBA" id="ARBA00009524"/>
    </source>
</evidence>
<dbReference type="Pfam" id="PF03853">
    <property type="entry name" value="YjeF_N"/>
    <property type="match status" value="1"/>
</dbReference>
<feature type="binding site" evidence="18">
    <location>
        <begin position="135"/>
        <end position="141"/>
    </location>
    <ligand>
        <name>(6S)-NADPHX</name>
        <dbReference type="ChEBI" id="CHEBI:64076"/>
    </ligand>
</feature>
<feature type="binding site" evidence="18">
    <location>
        <position position="64"/>
    </location>
    <ligand>
        <name>K(+)</name>
        <dbReference type="ChEBI" id="CHEBI:29103"/>
    </ligand>
</feature>
<feature type="domain" description="YjeF C-terminal" evidence="21">
    <location>
        <begin position="235"/>
        <end position="565"/>
    </location>
</feature>
<dbReference type="EMBL" id="ANHZ02000002">
    <property type="protein sequence ID" value="EME37713.1"/>
    <property type="molecule type" value="Genomic_DNA"/>
</dbReference>
<evidence type="ECO:0000256" key="3">
    <source>
        <dbReference type="ARBA" id="ARBA00006001"/>
    </source>
</evidence>
<dbReference type="HAMAP" id="MF_01965">
    <property type="entry name" value="NADHX_dehydratase"/>
    <property type="match status" value="1"/>
</dbReference>
<dbReference type="PROSITE" id="PS51385">
    <property type="entry name" value="YJEF_N"/>
    <property type="match status" value="1"/>
</dbReference>
<dbReference type="AlphaFoldDB" id="M2XY23"/>
<evidence type="ECO:0000256" key="6">
    <source>
        <dbReference type="ARBA" id="ARBA00022741"/>
    </source>
</evidence>
<comment type="similarity">
    <text evidence="3 19">In the N-terminal section; belongs to the NnrE/AIBP family.</text>
</comment>
<dbReference type="InterPro" id="IPR030677">
    <property type="entry name" value="Nnr"/>
</dbReference>
<evidence type="ECO:0000256" key="1">
    <source>
        <dbReference type="ARBA" id="ARBA00000013"/>
    </source>
</evidence>
<keyword evidence="6 17" id="KW-0547">Nucleotide-binding</keyword>
<evidence type="ECO:0000256" key="2">
    <source>
        <dbReference type="ARBA" id="ARBA00000909"/>
    </source>
</evidence>
<evidence type="ECO:0000256" key="5">
    <source>
        <dbReference type="ARBA" id="ARBA00022723"/>
    </source>
</evidence>
<keyword evidence="12 17" id="KW-0456">Lyase</keyword>
<evidence type="ECO:0000256" key="9">
    <source>
        <dbReference type="ARBA" id="ARBA00022958"/>
    </source>
</evidence>
<keyword evidence="5 18" id="KW-0479">Metal-binding</keyword>
<dbReference type="GO" id="GO:0005524">
    <property type="term" value="F:ATP binding"/>
    <property type="evidence" value="ECO:0007669"/>
    <property type="project" value="UniProtKB-UniRule"/>
</dbReference>
<dbReference type="Pfam" id="PF01256">
    <property type="entry name" value="Carb_kinase"/>
    <property type="match status" value="1"/>
</dbReference>
<dbReference type="PANTHER" id="PTHR12592">
    <property type="entry name" value="ATP-DEPENDENT (S)-NAD(P)H-HYDRATE DEHYDRATASE FAMILY MEMBER"/>
    <property type="match status" value="1"/>
</dbReference>
<evidence type="ECO:0000313" key="23">
    <source>
        <dbReference type="EMBL" id="EME37713.1"/>
    </source>
</evidence>
<dbReference type="NCBIfam" id="TIGR00197">
    <property type="entry name" value="yjeF_nterm"/>
    <property type="match status" value="1"/>
</dbReference>
<evidence type="ECO:0000259" key="22">
    <source>
        <dbReference type="PROSITE" id="PS51385"/>
    </source>
</evidence>
<dbReference type="Proteomes" id="UP000009877">
    <property type="component" value="Unassembled WGS sequence"/>
</dbReference>
<feature type="binding site" evidence="18">
    <location>
        <position position="131"/>
    </location>
    <ligand>
        <name>K(+)</name>
        <dbReference type="ChEBI" id="CHEBI:29103"/>
    </ligand>
</feature>
<organism evidence="23 24">
    <name type="scientific">Kocuria palustris PEL</name>
    <dbReference type="NCBI Taxonomy" id="1236550"/>
    <lineage>
        <taxon>Bacteria</taxon>
        <taxon>Bacillati</taxon>
        <taxon>Actinomycetota</taxon>
        <taxon>Actinomycetes</taxon>
        <taxon>Micrococcales</taxon>
        <taxon>Micrococcaceae</taxon>
        <taxon>Kocuria</taxon>
    </lineage>
</organism>
<comment type="catalytic activity">
    <reaction evidence="15 17 19">
        <text>(6S)-NADHX + ADP = AMP + phosphate + NADH + H(+)</text>
        <dbReference type="Rhea" id="RHEA:32223"/>
        <dbReference type="ChEBI" id="CHEBI:15378"/>
        <dbReference type="ChEBI" id="CHEBI:43474"/>
        <dbReference type="ChEBI" id="CHEBI:57945"/>
        <dbReference type="ChEBI" id="CHEBI:64074"/>
        <dbReference type="ChEBI" id="CHEBI:456215"/>
        <dbReference type="ChEBI" id="CHEBI:456216"/>
        <dbReference type="EC" id="4.2.1.136"/>
    </reaction>
</comment>
<dbReference type="SUPFAM" id="SSF64153">
    <property type="entry name" value="YjeF N-terminal domain-like"/>
    <property type="match status" value="1"/>
</dbReference>
<feature type="domain" description="YjeF N-terminal" evidence="22">
    <location>
        <begin position="11"/>
        <end position="228"/>
    </location>
</feature>
<keyword evidence="24" id="KW-1185">Reference proteome</keyword>
<dbReference type="GO" id="GO:0046872">
    <property type="term" value="F:metal ion binding"/>
    <property type="evidence" value="ECO:0007669"/>
    <property type="project" value="UniProtKB-UniRule"/>
</dbReference>
<gene>
    <name evidence="17" type="primary">nnrD</name>
    <name evidence="18" type="synonym">nnrE</name>
    <name evidence="23" type="ORF">C884_01087</name>
</gene>
<feature type="binding site" evidence="18">
    <location>
        <begin position="63"/>
        <end position="67"/>
    </location>
    <ligand>
        <name>(6S)-NADPHX</name>
        <dbReference type="ChEBI" id="CHEBI:64076"/>
    </ligand>
</feature>
<feature type="binding site" evidence="17">
    <location>
        <position position="377"/>
    </location>
    <ligand>
        <name>(6S)-NADPHX</name>
        <dbReference type="ChEBI" id="CHEBI:64076"/>
    </ligand>
</feature>
<dbReference type="SUPFAM" id="SSF53613">
    <property type="entry name" value="Ribokinase-like"/>
    <property type="match status" value="1"/>
</dbReference>
<evidence type="ECO:0000313" key="24">
    <source>
        <dbReference type="Proteomes" id="UP000009877"/>
    </source>
</evidence>
<evidence type="ECO:0000256" key="15">
    <source>
        <dbReference type="ARBA" id="ARBA00048238"/>
    </source>
</evidence>
<evidence type="ECO:0000256" key="14">
    <source>
        <dbReference type="ARBA" id="ARBA00025153"/>
    </source>
</evidence>
<feature type="binding site" evidence="17">
    <location>
        <position position="472"/>
    </location>
    <ligand>
        <name>AMP</name>
        <dbReference type="ChEBI" id="CHEBI:456215"/>
    </ligand>
</feature>
<evidence type="ECO:0000256" key="20">
    <source>
        <dbReference type="SAM" id="MobiDB-lite"/>
    </source>
</evidence>
<keyword evidence="8 17" id="KW-0521">NADP</keyword>
<comment type="cofactor">
    <cofactor evidence="17">
        <name>Mg(2+)</name>
        <dbReference type="ChEBI" id="CHEBI:18420"/>
    </cofactor>
</comment>
<dbReference type="GO" id="GO:0046496">
    <property type="term" value="P:nicotinamide nucleotide metabolic process"/>
    <property type="evidence" value="ECO:0007669"/>
    <property type="project" value="UniProtKB-UniRule"/>
</dbReference>
<dbReference type="CDD" id="cd01171">
    <property type="entry name" value="YXKO-related"/>
    <property type="match status" value="1"/>
</dbReference>
<dbReference type="PROSITE" id="PS51383">
    <property type="entry name" value="YJEF_C_3"/>
    <property type="match status" value="1"/>
</dbReference>
<name>M2XY23_9MICC</name>
<sequence>MMRPGFSGEAVRTAEQPLLEQGRGPALMAVAAHGLQLHCRRLLRTRRGRVAGSRAVVLAGKGNNGGDGLWAAAALRRAGVAVTAIPTADSLHEDGARALRQAGGVVNAWPLDDEHVEQALDLLLGADLVIDAVLGTGASGGLRGAMAELARSFDQRSQETGGQGPVVVAVDVPSGLSADGGALEGPVLPAASTVTFGAAKTAQLTAPGDRLCGRVEVVPIGIEAHLRSPDVLRLEDRDLEALWPRPVGSDHKYTRGVVGIVAGSEDYPGAALLTVRSALAAGTGMVRYLGDESTRRMVNLTSPEAVVSDGAPADEHVQAWISGPGAVDEAQQQRCEQALAEALQRRIPAVLDAGALEIAGRSLADTRLRPWIVLTPHAGELAELLRWCEAWDRLPEGVAAAEREQIEADPVHWARTAARATGATVVLKGATTTVAAPSTAEGAPDPDDDRDGASCVLTAGDGSPWLATAGSGDCLAGMLGTLLAHDSAQPQRLERALGPWLADSPLPEHLRGGLRDRLAGDGRWSLLAALAVVLQGRASRRGGEGPQPCRPEDIRAALTRGDAGSGADLGS</sequence>
<comment type="catalytic activity">
    <reaction evidence="2 18 19">
        <text>(6R)-NADPHX = (6S)-NADPHX</text>
        <dbReference type="Rhea" id="RHEA:32227"/>
        <dbReference type="ChEBI" id="CHEBI:64076"/>
        <dbReference type="ChEBI" id="CHEBI:64077"/>
        <dbReference type="EC" id="5.1.99.6"/>
    </reaction>
</comment>
<dbReference type="InterPro" id="IPR029056">
    <property type="entry name" value="Ribokinase-like"/>
</dbReference>
<comment type="function">
    <text evidence="17">Catalyzes the dehydration of the S-form of NAD(P)HX at the expense of ADP, which is converted to AMP. Together with NAD(P)HX epimerase, which catalyzes the epimerization of the S- and R-forms, the enzyme allows the repair of both epimers of NAD(P)HX, a damaged form of NAD(P)H that is a result of enzymatic or heat-dependent hydration.</text>
</comment>
<dbReference type="EC" id="5.1.99.6" evidence="19"/>
<proteinExistence type="inferred from homology"/>
<evidence type="ECO:0000259" key="21">
    <source>
        <dbReference type="PROSITE" id="PS51383"/>
    </source>
</evidence>
<dbReference type="InterPro" id="IPR000631">
    <property type="entry name" value="CARKD"/>
</dbReference>
<feature type="binding site" evidence="18">
    <location>
        <position position="174"/>
    </location>
    <ligand>
        <name>K(+)</name>
        <dbReference type="ChEBI" id="CHEBI:29103"/>
    </ligand>
</feature>
<evidence type="ECO:0000256" key="11">
    <source>
        <dbReference type="ARBA" id="ARBA00023235"/>
    </source>
</evidence>
<evidence type="ECO:0000256" key="13">
    <source>
        <dbReference type="ARBA" id="ARBA00023268"/>
    </source>
</evidence>
<comment type="cofactor">
    <cofactor evidence="18 19">
        <name>K(+)</name>
        <dbReference type="ChEBI" id="CHEBI:29103"/>
    </cofactor>
    <text evidence="18 19">Binds 1 potassium ion per subunit.</text>
</comment>
<protein>
    <recommendedName>
        <fullName evidence="19">Bifunctional NAD(P)H-hydrate repair enzyme</fullName>
    </recommendedName>
    <alternativeName>
        <fullName evidence="19">Nicotinamide nucleotide repair protein</fullName>
    </alternativeName>
    <domain>
        <recommendedName>
            <fullName evidence="19">ADP-dependent (S)-NAD(P)H-hydrate dehydratase</fullName>
            <ecNumber evidence="19">4.2.1.136</ecNumber>
        </recommendedName>
        <alternativeName>
            <fullName evidence="19">ADP-dependent NAD(P)HX dehydratase</fullName>
        </alternativeName>
    </domain>
    <domain>
        <recommendedName>
            <fullName evidence="19">NAD(P)H-hydrate epimerase</fullName>
            <ecNumber evidence="19">5.1.99.6</ecNumber>
        </recommendedName>
    </domain>
</protein>
<evidence type="ECO:0000256" key="10">
    <source>
        <dbReference type="ARBA" id="ARBA00023027"/>
    </source>
</evidence>
<dbReference type="Gene3D" id="3.40.50.10260">
    <property type="entry name" value="YjeF N-terminal domain"/>
    <property type="match status" value="1"/>
</dbReference>
<feature type="binding site" evidence="17">
    <location>
        <position position="325"/>
    </location>
    <ligand>
        <name>(6S)-NADPHX</name>
        <dbReference type="ChEBI" id="CHEBI:64076"/>
    </ligand>
</feature>
<keyword evidence="11 18" id="KW-0413">Isomerase</keyword>
<dbReference type="GO" id="GO:0052856">
    <property type="term" value="F:NAD(P)HX epimerase activity"/>
    <property type="evidence" value="ECO:0007669"/>
    <property type="project" value="UniProtKB-UniRule"/>
</dbReference>
<dbReference type="GO" id="GO:0110051">
    <property type="term" value="P:metabolite repair"/>
    <property type="evidence" value="ECO:0007669"/>
    <property type="project" value="TreeGrafter"/>
</dbReference>
<dbReference type="STRING" id="71999.KPaMU14_09730"/>
<comment type="similarity">
    <text evidence="4 19">In the C-terminal section; belongs to the NnrD/CARKD family.</text>
</comment>
<comment type="catalytic activity">
    <reaction evidence="16 17 19">
        <text>(6S)-NADPHX + ADP = AMP + phosphate + NADPH + H(+)</text>
        <dbReference type="Rhea" id="RHEA:32235"/>
        <dbReference type="ChEBI" id="CHEBI:15378"/>
        <dbReference type="ChEBI" id="CHEBI:43474"/>
        <dbReference type="ChEBI" id="CHEBI:57783"/>
        <dbReference type="ChEBI" id="CHEBI:64076"/>
        <dbReference type="ChEBI" id="CHEBI:456215"/>
        <dbReference type="ChEBI" id="CHEBI:456216"/>
        <dbReference type="EC" id="4.2.1.136"/>
    </reaction>
</comment>
<accession>M2XY23</accession>
<comment type="function">
    <text evidence="14 19">Bifunctional enzyme that catalyzes the epimerization of the S- and R-forms of NAD(P)HX and the dehydration of the S-form of NAD(P)HX at the expense of ADP, which is converted to AMP. This allows the repair of both epimers of NAD(P)HX, a damaged form of NAD(P)H that is a result of enzymatic or heat-dependent hydration.</text>
</comment>
<keyword evidence="7 17" id="KW-0067">ATP-binding</keyword>
<keyword evidence="10 17" id="KW-0520">NAD</keyword>
<dbReference type="PANTHER" id="PTHR12592:SF0">
    <property type="entry name" value="ATP-DEPENDENT (S)-NAD(P)H-HYDRATE DEHYDRATASE"/>
    <property type="match status" value="1"/>
</dbReference>
<dbReference type="InterPro" id="IPR004443">
    <property type="entry name" value="YjeF_N_dom"/>
</dbReference>
<dbReference type="HAMAP" id="MF_01966">
    <property type="entry name" value="NADHX_epimerase"/>
    <property type="match status" value="1"/>
</dbReference>
<feature type="region of interest" description="Disordered" evidence="20">
    <location>
        <begin position="538"/>
        <end position="571"/>
    </location>
</feature>